<evidence type="ECO:0000256" key="2">
    <source>
        <dbReference type="ARBA" id="ARBA00004370"/>
    </source>
</evidence>
<name>A0A6B3NC41_9CYAN</name>
<dbReference type="InterPro" id="IPR003594">
    <property type="entry name" value="HATPase_dom"/>
</dbReference>
<dbReference type="FunFam" id="1.10.287.130:FF:000004">
    <property type="entry name" value="Ethylene receptor 1"/>
    <property type="match status" value="1"/>
</dbReference>
<dbReference type="SMART" id="SM00388">
    <property type="entry name" value="HisKA"/>
    <property type="match status" value="1"/>
</dbReference>
<dbReference type="InterPro" id="IPR036890">
    <property type="entry name" value="HATPase_C_sf"/>
</dbReference>
<dbReference type="SUPFAM" id="SSF47384">
    <property type="entry name" value="Homodimeric domain of signal transducing histidine kinase"/>
    <property type="match status" value="1"/>
</dbReference>
<dbReference type="InterPro" id="IPR005467">
    <property type="entry name" value="His_kinase_dom"/>
</dbReference>
<dbReference type="Pfam" id="PF05226">
    <property type="entry name" value="CHASE2"/>
    <property type="match status" value="1"/>
</dbReference>
<evidence type="ECO:0000256" key="1">
    <source>
        <dbReference type="ARBA" id="ARBA00000085"/>
    </source>
</evidence>
<accession>A0A6B3NC41</accession>
<evidence type="ECO:0000256" key="13">
    <source>
        <dbReference type="SAM" id="Phobius"/>
    </source>
</evidence>
<keyword evidence="5" id="KW-0808">Transferase</keyword>
<keyword evidence="9" id="KW-0067">ATP-binding</keyword>
<evidence type="ECO:0000256" key="7">
    <source>
        <dbReference type="ARBA" id="ARBA00022741"/>
    </source>
</evidence>
<dbReference type="InterPro" id="IPR003661">
    <property type="entry name" value="HisK_dim/P_dom"/>
</dbReference>
<gene>
    <name evidence="15" type="ORF">F6J89_24395</name>
</gene>
<dbReference type="InterPro" id="IPR050736">
    <property type="entry name" value="Sensor_HK_Regulatory"/>
</dbReference>
<evidence type="ECO:0000256" key="11">
    <source>
        <dbReference type="ARBA" id="ARBA00023012"/>
    </source>
</evidence>
<dbReference type="Pfam" id="PF00512">
    <property type="entry name" value="HisKA"/>
    <property type="match status" value="1"/>
</dbReference>
<dbReference type="EC" id="2.7.13.3" evidence="3"/>
<comment type="caution">
    <text evidence="15">The sequence shown here is derived from an EMBL/GenBank/DDBJ whole genome shotgun (WGS) entry which is preliminary data.</text>
</comment>
<evidence type="ECO:0000256" key="8">
    <source>
        <dbReference type="ARBA" id="ARBA00022777"/>
    </source>
</evidence>
<dbReference type="PRINTS" id="PR00344">
    <property type="entry name" value="BCTRLSENSOR"/>
</dbReference>
<dbReference type="InterPro" id="IPR036097">
    <property type="entry name" value="HisK_dim/P_sf"/>
</dbReference>
<keyword evidence="6 13" id="KW-0812">Transmembrane</keyword>
<dbReference type="SMART" id="SM00387">
    <property type="entry name" value="HATPase_c"/>
    <property type="match status" value="1"/>
</dbReference>
<evidence type="ECO:0000256" key="3">
    <source>
        <dbReference type="ARBA" id="ARBA00012438"/>
    </source>
</evidence>
<keyword evidence="12 13" id="KW-0472">Membrane</keyword>
<feature type="domain" description="Histidine kinase" evidence="14">
    <location>
        <begin position="201"/>
        <end position="455"/>
    </location>
</feature>
<dbReference type="CDD" id="cd00082">
    <property type="entry name" value="HisKA"/>
    <property type="match status" value="1"/>
</dbReference>
<dbReference type="GO" id="GO:0000155">
    <property type="term" value="F:phosphorelay sensor kinase activity"/>
    <property type="evidence" value="ECO:0007669"/>
    <property type="project" value="InterPro"/>
</dbReference>
<dbReference type="PANTHER" id="PTHR43711">
    <property type="entry name" value="TWO-COMPONENT HISTIDINE KINASE"/>
    <property type="match status" value="1"/>
</dbReference>
<feature type="transmembrane region" description="Helical" evidence="13">
    <location>
        <begin position="114"/>
        <end position="135"/>
    </location>
</feature>
<dbReference type="InterPro" id="IPR007890">
    <property type="entry name" value="CHASE2"/>
</dbReference>
<keyword evidence="7" id="KW-0547">Nucleotide-binding</keyword>
<evidence type="ECO:0000256" key="4">
    <source>
        <dbReference type="ARBA" id="ARBA00022553"/>
    </source>
</evidence>
<dbReference type="SUPFAM" id="SSF55874">
    <property type="entry name" value="ATPase domain of HSP90 chaperone/DNA topoisomerase II/histidine kinase"/>
    <property type="match status" value="1"/>
</dbReference>
<dbReference type="GO" id="GO:0005524">
    <property type="term" value="F:ATP binding"/>
    <property type="evidence" value="ECO:0007669"/>
    <property type="project" value="UniProtKB-KW"/>
</dbReference>
<proteinExistence type="predicted"/>
<dbReference type="Gene3D" id="3.30.565.10">
    <property type="entry name" value="Histidine kinase-like ATPase, C-terminal domain"/>
    <property type="match status" value="1"/>
</dbReference>
<organism evidence="15">
    <name type="scientific">Symploca sp. SIO1C4</name>
    <dbReference type="NCBI Taxonomy" id="2607765"/>
    <lineage>
        <taxon>Bacteria</taxon>
        <taxon>Bacillati</taxon>
        <taxon>Cyanobacteriota</taxon>
        <taxon>Cyanophyceae</taxon>
        <taxon>Coleofasciculales</taxon>
        <taxon>Coleofasciculaceae</taxon>
        <taxon>Symploca</taxon>
    </lineage>
</organism>
<dbReference type="EMBL" id="JAAHFQ010000616">
    <property type="protein sequence ID" value="NER30669.1"/>
    <property type="molecule type" value="Genomic_DNA"/>
</dbReference>
<evidence type="ECO:0000256" key="12">
    <source>
        <dbReference type="ARBA" id="ARBA00023136"/>
    </source>
</evidence>
<dbReference type="PANTHER" id="PTHR43711:SF29">
    <property type="entry name" value="HISTIDINE KINASE"/>
    <property type="match status" value="1"/>
</dbReference>
<evidence type="ECO:0000259" key="14">
    <source>
        <dbReference type="PROSITE" id="PS50109"/>
    </source>
</evidence>
<protein>
    <recommendedName>
        <fullName evidence="3">histidine kinase</fullName>
        <ecNumber evidence="3">2.7.13.3</ecNumber>
    </recommendedName>
</protein>
<feature type="transmembrane region" description="Helical" evidence="13">
    <location>
        <begin position="85"/>
        <end position="102"/>
    </location>
</feature>
<evidence type="ECO:0000256" key="6">
    <source>
        <dbReference type="ARBA" id="ARBA00022692"/>
    </source>
</evidence>
<reference evidence="15" key="1">
    <citation type="submission" date="2019-11" db="EMBL/GenBank/DDBJ databases">
        <title>Genomic insights into an expanded diversity of filamentous marine cyanobacteria reveals the extraordinary biosynthetic potential of Moorea and Okeania.</title>
        <authorList>
            <person name="Ferreira Leao T."/>
            <person name="Wang M."/>
            <person name="Moss N."/>
            <person name="Da Silva R."/>
            <person name="Sanders J."/>
            <person name="Nurk S."/>
            <person name="Gurevich A."/>
            <person name="Humphrey G."/>
            <person name="Reher R."/>
            <person name="Zhu Q."/>
            <person name="Belda-Ferre P."/>
            <person name="Glukhov E."/>
            <person name="Rex R."/>
            <person name="Dorrestein P.C."/>
            <person name="Knight R."/>
            <person name="Pevzner P."/>
            <person name="Gerwick W.H."/>
            <person name="Gerwick L."/>
        </authorList>
    </citation>
    <scope>NUCLEOTIDE SEQUENCE</scope>
    <source>
        <strain evidence="15">SIO1C4</strain>
    </source>
</reference>
<keyword evidence="11" id="KW-0902">Two-component regulatory system</keyword>
<keyword evidence="4" id="KW-0597">Phosphoprotein</keyword>
<keyword evidence="8" id="KW-0418">Kinase</keyword>
<dbReference type="Gene3D" id="1.10.287.130">
    <property type="match status" value="1"/>
</dbReference>
<evidence type="ECO:0000313" key="15">
    <source>
        <dbReference type="EMBL" id="NER30669.1"/>
    </source>
</evidence>
<sequence>PTVSLRQVLENQVDPELIGNRLVLIGSTAESLNDLFYTPYSSPFTNTPQPAPGVVIHANAASQILSAAIDGRSPIRVWNELGECLWILLWSSIGATVHWGLLEIDRQRQRITARWIVISIYICLGGGVLFTVSYAAFLAGWWIPLIPPLVALSGSAILITAEQIRKLQQQRLELAIQKFKLKQEKIQAEAASAAKSQFLAKMSHELRTPLNAILGFTQIMSHSSELSTEHQEYLGIISRSGEHLLQLINDILDLSKIEAGMMSLNESNFDLYSLLDGLEQMFRIEAFNKNLKLVFEINPNVPQYLKADAKKLRVCLINLLSNAIKFTQAGSVTLRVDLELLRQVIGKPDKQREQMDNKLSTASVAHNLSSTSPPQLQLRRLLFEVEDTGSGIAQTEVDSLFDDFVQTKTGKQADQGTGLGLSITRSFVQLMGGEITLNSVVGKGTVFNFFIQLEPLNSSATIHSFPPQYQDVSPSKLDLKKSNYTYQQSNSFLLEGLAKMPYSWVEKLHHSTLRLDEQVILELIEQIPEEEAMLAAALRDLLSNFRLDLLHQFTQSVLDKSGNSSDS</sequence>
<dbReference type="GO" id="GO:0016020">
    <property type="term" value="C:membrane"/>
    <property type="evidence" value="ECO:0007669"/>
    <property type="project" value="UniProtKB-SubCell"/>
</dbReference>
<dbReference type="InterPro" id="IPR004358">
    <property type="entry name" value="Sig_transdc_His_kin-like_C"/>
</dbReference>
<feature type="non-terminal residue" evidence="15">
    <location>
        <position position="1"/>
    </location>
</feature>
<keyword evidence="10 13" id="KW-1133">Transmembrane helix</keyword>
<dbReference type="AlphaFoldDB" id="A0A6B3NC41"/>
<dbReference type="Pfam" id="PF02518">
    <property type="entry name" value="HATPase_c"/>
    <property type="match status" value="1"/>
</dbReference>
<evidence type="ECO:0000256" key="10">
    <source>
        <dbReference type="ARBA" id="ARBA00022989"/>
    </source>
</evidence>
<dbReference type="PROSITE" id="PS50109">
    <property type="entry name" value="HIS_KIN"/>
    <property type="match status" value="1"/>
</dbReference>
<evidence type="ECO:0000256" key="5">
    <source>
        <dbReference type="ARBA" id="ARBA00022679"/>
    </source>
</evidence>
<evidence type="ECO:0000256" key="9">
    <source>
        <dbReference type="ARBA" id="ARBA00022840"/>
    </source>
</evidence>
<comment type="subcellular location">
    <subcellularLocation>
        <location evidence="2">Membrane</location>
    </subcellularLocation>
</comment>
<comment type="catalytic activity">
    <reaction evidence="1">
        <text>ATP + protein L-histidine = ADP + protein N-phospho-L-histidine.</text>
        <dbReference type="EC" id="2.7.13.3"/>
    </reaction>
</comment>